<reference evidence="4 7" key="2">
    <citation type="submission" date="2020-08" db="EMBL/GenBank/DDBJ databases">
        <title>Genomic Encyclopedia of Type Strains, Phase IV (KMG-IV): sequencing the most valuable type-strain genomes for metagenomic binning, comparative biology and taxonomic classification.</title>
        <authorList>
            <person name="Goeker M."/>
        </authorList>
    </citation>
    <scope>NUCLEOTIDE SEQUENCE [LARGE SCALE GENOMIC DNA]</scope>
    <source>
        <strain evidence="4 7">DSM 17245</strain>
    </source>
</reference>
<comment type="caution">
    <text evidence="4">The sequence shown here is derived from an EMBL/GenBank/DDBJ whole genome shotgun (WGS) entry which is preliminary data.</text>
</comment>
<proteinExistence type="inferred from homology"/>
<dbReference type="InterPro" id="IPR009019">
    <property type="entry name" value="KH_sf_prok-type"/>
</dbReference>
<keyword evidence="3" id="KW-0961">Cell wall biogenesis/degradation</keyword>
<comment type="function">
    <text evidence="3">A probable RNA chaperone. Forms a complex with KhpB which binds to cellular RNA and controls its expression. Plays a role in peptidoglycan (PG) homeostasis and cell length regulation.</text>
</comment>
<name>A0A7W9SHA4_9FIRM</name>
<dbReference type="Proteomes" id="UP000522163">
    <property type="component" value="Unassembled WGS sequence"/>
</dbReference>
<evidence type="ECO:0000313" key="5">
    <source>
        <dbReference type="EMBL" id="MBF1273012.1"/>
    </source>
</evidence>
<evidence type="ECO:0000256" key="1">
    <source>
        <dbReference type="ARBA" id="ARBA00022490"/>
    </source>
</evidence>
<dbReference type="GeneID" id="85014884"/>
<dbReference type="GO" id="GO:0005737">
    <property type="term" value="C:cytoplasm"/>
    <property type="evidence" value="ECO:0007669"/>
    <property type="project" value="UniProtKB-SubCell"/>
</dbReference>
<keyword evidence="1 3" id="KW-0963">Cytoplasm</keyword>
<dbReference type="EMBL" id="JABZRA010000080">
    <property type="protein sequence ID" value="MBF1273012.1"/>
    <property type="molecule type" value="Genomic_DNA"/>
</dbReference>
<dbReference type="GO" id="GO:0009252">
    <property type="term" value="P:peptidoglycan biosynthetic process"/>
    <property type="evidence" value="ECO:0007669"/>
    <property type="project" value="UniProtKB-UniRule"/>
</dbReference>
<dbReference type="Gene3D" id="3.30.300.20">
    <property type="match status" value="1"/>
</dbReference>
<dbReference type="PANTHER" id="PTHR34654">
    <property type="entry name" value="UPF0109 PROTEIN SCO5592"/>
    <property type="match status" value="1"/>
</dbReference>
<dbReference type="RefSeq" id="WP_007156146.1">
    <property type="nucleotide sequence ID" value="NZ_CAUQIH010000001.1"/>
</dbReference>
<keyword evidence="3" id="KW-0133">Cell shape</keyword>
<dbReference type="CDD" id="cd22533">
    <property type="entry name" value="KH-II_YlqC-like"/>
    <property type="match status" value="1"/>
</dbReference>
<dbReference type="InterPro" id="IPR015946">
    <property type="entry name" value="KH_dom-like_a/b"/>
</dbReference>
<keyword evidence="2 3" id="KW-0694">RNA-binding</keyword>
<comment type="subunit">
    <text evidence="3">Forms a complex with KhpB.</text>
</comment>
<evidence type="ECO:0000313" key="4">
    <source>
        <dbReference type="EMBL" id="MBB6041365.1"/>
    </source>
</evidence>
<dbReference type="SUPFAM" id="SSF54814">
    <property type="entry name" value="Prokaryotic type KH domain (KH-domain type II)"/>
    <property type="match status" value="1"/>
</dbReference>
<dbReference type="PANTHER" id="PTHR34654:SF1">
    <property type="entry name" value="RNA-BINDING PROTEIN KHPA"/>
    <property type="match status" value="1"/>
</dbReference>
<dbReference type="Proteomes" id="UP000780721">
    <property type="component" value="Unassembled WGS sequence"/>
</dbReference>
<evidence type="ECO:0000256" key="2">
    <source>
        <dbReference type="ARBA" id="ARBA00022884"/>
    </source>
</evidence>
<comment type="similarity">
    <text evidence="3">Belongs to the KhpA RNA-binding protein family.</text>
</comment>
<comment type="subcellular location">
    <subcellularLocation>
        <location evidence="3">Cytoplasm</location>
    </subcellularLocation>
</comment>
<protein>
    <recommendedName>
        <fullName evidence="3">RNA-binding protein KhpA</fullName>
    </recommendedName>
    <alternativeName>
        <fullName evidence="3">KH-domain protein A</fullName>
    </alternativeName>
</protein>
<dbReference type="GO" id="GO:0003723">
    <property type="term" value="F:RNA binding"/>
    <property type="evidence" value="ECO:0007669"/>
    <property type="project" value="UniProtKB-UniRule"/>
</dbReference>
<dbReference type="EMBL" id="JACHHH010000006">
    <property type="protein sequence ID" value="MBB6041365.1"/>
    <property type="molecule type" value="Genomic_DNA"/>
</dbReference>
<keyword evidence="3" id="KW-0143">Chaperone</keyword>
<gene>
    <name evidence="3" type="primary">khpA</name>
    <name evidence="4" type="ORF">HNQ46_001345</name>
    <name evidence="5" type="ORF">HXM90_06295</name>
    <name evidence="6" type="ORF">HXM91_01245</name>
</gene>
<dbReference type="PROSITE" id="PS50084">
    <property type="entry name" value="KH_TYPE_1"/>
    <property type="match status" value="1"/>
</dbReference>
<accession>A0A7W9SHA4</accession>
<dbReference type="GO" id="GO:0008360">
    <property type="term" value="P:regulation of cell shape"/>
    <property type="evidence" value="ECO:0007669"/>
    <property type="project" value="UniProtKB-KW"/>
</dbReference>
<evidence type="ECO:0000313" key="7">
    <source>
        <dbReference type="Proteomes" id="UP000522163"/>
    </source>
</evidence>
<dbReference type="Pfam" id="PF13083">
    <property type="entry name" value="KH_KhpA-B"/>
    <property type="match status" value="1"/>
</dbReference>
<dbReference type="AlphaFoldDB" id="A0A7W9SHA4"/>
<evidence type="ECO:0000256" key="3">
    <source>
        <dbReference type="HAMAP-Rule" id="MF_00088"/>
    </source>
</evidence>
<organism evidence="4 7">
    <name type="scientific">Oribacterium sinus</name>
    <dbReference type="NCBI Taxonomy" id="237576"/>
    <lineage>
        <taxon>Bacteria</taxon>
        <taxon>Bacillati</taxon>
        <taxon>Bacillota</taxon>
        <taxon>Clostridia</taxon>
        <taxon>Lachnospirales</taxon>
        <taxon>Lachnospiraceae</taxon>
        <taxon>Oribacterium</taxon>
    </lineage>
</organism>
<reference evidence="5" key="1">
    <citation type="submission" date="2020-04" db="EMBL/GenBank/DDBJ databases">
        <title>Deep metagenomics examines the oral microbiome during advanced dental caries in children, revealing novel taxa and co-occurrences with host molecules.</title>
        <authorList>
            <person name="Baker J.L."/>
            <person name="Morton J.T."/>
            <person name="Dinis M."/>
            <person name="Alvarez R."/>
            <person name="Tran N.C."/>
            <person name="Knight R."/>
            <person name="Edlund A."/>
        </authorList>
    </citation>
    <scope>NUCLEOTIDE SEQUENCE</scope>
    <source>
        <strain evidence="5">JCVI_38_bin.19</strain>
        <strain evidence="6">JCVI_48_bin.5</strain>
    </source>
</reference>
<dbReference type="EMBL" id="JABZRB010000017">
    <property type="protein sequence ID" value="MBF1304500.1"/>
    <property type="molecule type" value="Genomic_DNA"/>
</dbReference>
<dbReference type="HAMAP" id="MF_00088">
    <property type="entry name" value="KhpA"/>
    <property type="match status" value="1"/>
</dbReference>
<dbReference type="GO" id="GO:0071555">
    <property type="term" value="P:cell wall organization"/>
    <property type="evidence" value="ECO:0007669"/>
    <property type="project" value="UniProtKB-KW"/>
</dbReference>
<dbReference type="InterPro" id="IPR020627">
    <property type="entry name" value="KhpA"/>
</dbReference>
<evidence type="ECO:0000313" key="6">
    <source>
        <dbReference type="EMBL" id="MBF1304500.1"/>
    </source>
</evidence>
<sequence>MKELLETIAKALVQFPEDVHAEMEEKEGEIHLTLSVNEQDMGKVIGRSGRIAKAIRSVMNAAASKQNLRISIDIQ</sequence>
<dbReference type="Proteomes" id="UP000775770">
    <property type="component" value="Unassembled WGS sequence"/>
</dbReference>